<protein>
    <submittedName>
        <fullName evidence="3">Uncharacterized protein</fullName>
    </submittedName>
</protein>
<sequence>MPSIRVKRGYTTLRDVSQDPDRLVRRTGTHSPTAAFTPWSLRPPSLNINQRGVAQNNTQTRTPATSVAADCETVCGRRGPPLRRPSSKISHHILNGTLTPQVGHARDLPTGFRSARPVSEDCNPFFPSIRPDEHTRRCNPTLSRHHLRGTDMISLEGPQTDVLVPAAEEEPGRIGSALSIPVSEQFKFDWGRDGDHHPDDIVEHLDVIDPQIATVATLTNAANAIVIPPLSFYSRKPVVVLPRRRRKKVLGDSVEKGEGQNQDDDEDNLDVHVEDVLRKRDRLRRVMRGVWSFVKTPLGFVTAIYGFLVVFWGTALVVFLARFIDLHNDNTQDFWIEICQQIETGLFSLPSIGLAPFRILDTYRIAKIMHYKRRTEKLRRKAGLPELYDPNDLPDPQYDANYVPVLTEEEQVDLHYQQHMFMQAQTWYRPHGTQTHRAFPIDIAIWICVMNDLNTFFQCLLSGCMWGLNRFQRPAWTTATTLPLAFVAGILAGFYIYWGSRQTKRVKEVTERLRMALAMERPNDGNGRRPAMATLRVPEAQTKGDLTQVSPEYMQTLQREDLAEEDPDADSGDTTRPTPKPPKLTPASPGIRIADEMTVPSAEVLADWAESR</sequence>
<evidence type="ECO:0000313" key="3">
    <source>
        <dbReference type="EMBL" id="CCM03162.1"/>
    </source>
</evidence>
<gene>
    <name evidence="3" type="ORF">FIBRA_05284</name>
</gene>
<dbReference type="STRING" id="599839.J4HX93"/>
<dbReference type="Proteomes" id="UP000006352">
    <property type="component" value="Unassembled WGS sequence"/>
</dbReference>
<evidence type="ECO:0000256" key="1">
    <source>
        <dbReference type="SAM" id="MobiDB-lite"/>
    </source>
</evidence>
<evidence type="ECO:0000313" key="4">
    <source>
        <dbReference type="Proteomes" id="UP000006352"/>
    </source>
</evidence>
<dbReference type="RefSeq" id="XP_012182445.1">
    <property type="nucleotide sequence ID" value="XM_012327055.1"/>
</dbReference>
<organism evidence="3 4">
    <name type="scientific">Fibroporia radiculosa</name>
    <dbReference type="NCBI Taxonomy" id="599839"/>
    <lineage>
        <taxon>Eukaryota</taxon>
        <taxon>Fungi</taxon>
        <taxon>Dikarya</taxon>
        <taxon>Basidiomycota</taxon>
        <taxon>Agaricomycotina</taxon>
        <taxon>Agaricomycetes</taxon>
        <taxon>Polyporales</taxon>
        <taxon>Fibroporiaceae</taxon>
        <taxon>Fibroporia</taxon>
    </lineage>
</organism>
<feature type="transmembrane region" description="Helical" evidence="2">
    <location>
        <begin position="474"/>
        <end position="498"/>
    </location>
</feature>
<keyword evidence="4" id="KW-1185">Reference proteome</keyword>
<feature type="compositionally biased region" description="Acidic residues" evidence="1">
    <location>
        <begin position="562"/>
        <end position="571"/>
    </location>
</feature>
<dbReference type="GeneID" id="24098073"/>
<dbReference type="Pfam" id="PF11204">
    <property type="entry name" value="DUF2985"/>
    <property type="match status" value="1"/>
</dbReference>
<dbReference type="HOGENOM" id="CLU_015848_2_0_1"/>
<reference evidence="3 4" key="1">
    <citation type="journal article" date="2012" name="Appl. Environ. Microbiol.">
        <title>Short-read sequencing for genomic analysis of the brown rot fungus Fibroporia radiculosa.</title>
        <authorList>
            <person name="Tang J.D."/>
            <person name="Perkins A.D."/>
            <person name="Sonstegard T.S."/>
            <person name="Schroeder S.G."/>
            <person name="Burgess S.C."/>
            <person name="Diehl S.V."/>
        </authorList>
    </citation>
    <scope>NUCLEOTIDE SEQUENCE [LARGE SCALE GENOMIC DNA]</scope>
    <source>
        <strain evidence="3 4">TFFH 294</strain>
    </source>
</reference>
<feature type="region of interest" description="Disordered" evidence="1">
    <location>
        <begin position="559"/>
        <end position="599"/>
    </location>
</feature>
<keyword evidence="2" id="KW-0812">Transmembrane</keyword>
<keyword evidence="2" id="KW-0472">Membrane</keyword>
<keyword evidence="2" id="KW-1133">Transmembrane helix</keyword>
<dbReference type="InterPro" id="IPR021369">
    <property type="entry name" value="DUF2985"/>
</dbReference>
<feature type="transmembrane region" description="Helical" evidence="2">
    <location>
        <begin position="443"/>
        <end position="468"/>
    </location>
</feature>
<dbReference type="InParanoid" id="J4HX93"/>
<accession>J4HX93</accession>
<dbReference type="PANTHER" id="PTHR35872:SF2">
    <property type="entry name" value="INTEGRAL MEMBRANE PROTEIN (AFU_ORTHOLOGUE AFUA_5G07110)"/>
    <property type="match status" value="1"/>
</dbReference>
<dbReference type="OrthoDB" id="3365211at2759"/>
<dbReference type="PANTHER" id="PTHR35872">
    <property type="entry name" value="INTEGRAL MEMBRANE PROTEIN (AFU_ORTHOLOGUE AFUA_5G07110)"/>
    <property type="match status" value="1"/>
</dbReference>
<proteinExistence type="predicted"/>
<evidence type="ECO:0000256" key="2">
    <source>
        <dbReference type="SAM" id="Phobius"/>
    </source>
</evidence>
<name>J4HX93_9APHY</name>
<dbReference type="EMBL" id="HE797103">
    <property type="protein sequence ID" value="CCM03162.1"/>
    <property type="molecule type" value="Genomic_DNA"/>
</dbReference>
<dbReference type="AlphaFoldDB" id="J4HX93"/>
<feature type="transmembrane region" description="Helical" evidence="2">
    <location>
        <begin position="298"/>
        <end position="321"/>
    </location>
</feature>